<dbReference type="InterPro" id="IPR029063">
    <property type="entry name" value="SAM-dependent_MTases_sf"/>
</dbReference>
<gene>
    <name evidence="3" type="ORF">AF331_05235</name>
</gene>
<dbReference type="OrthoDB" id="9804312at2"/>
<sequence length="237" mass="27104">MREWIVDENDVMKMLDSWLRDPKPFWEGFYENRERKIPIFTSRPDENLVSYVNSGRLKTGKALDIGCGAGRNAIYLASNGWEVDAMDLSSTSLKWAGERAEEAGATIRFFQADLLEHQIEKDAYDLVYDSGCFHHIAPHRRPRYREVILNALKQDGYYGLACFCEDGEYGGATLSDWEIYQTGSLHGGMGYTEEKLIRIFECFTSVEIRKMVGDGDPDVFESDGLWAALFKHDLLRS</sequence>
<keyword evidence="4" id="KW-1185">Reference proteome</keyword>
<dbReference type="Pfam" id="PF13649">
    <property type="entry name" value="Methyltransf_25"/>
    <property type="match status" value="1"/>
</dbReference>
<dbReference type="GO" id="GO:0008168">
    <property type="term" value="F:methyltransferase activity"/>
    <property type="evidence" value="ECO:0007669"/>
    <property type="project" value="UniProtKB-KW"/>
</dbReference>
<dbReference type="CDD" id="cd02440">
    <property type="entry name" value="AdoMet_MTases"/>
    <property type="match status" value="1"/>
</dbReference>
<evidence type="ECO:0000313" key="4">
    <source>
        <dbReference type="Proteomes" id="UP000037405"/>
    </source>
</evidence>
<keyword evidence="1 3" id="KW-0808">Transferase</keyword>
<proteinExistence type="predicted"/>
<evidence type="ECO:0000259" key="2">
    <source>
        <dbReference type="Pfam" id="PF13649"/>
    </source>
</evidence>
<accession>A0A0M0GQU8</accession>
<dbReference type="RefSeq" id="WP_053427078.1">
    <property type="nucleotide sequence ID" value="NZ_LGUE01000001.1"/>
</dbReference>
<feature type="domain" description="Methyltransferase" evidence="2">
    <location>
        <begin position="63"/>
        <end position="156"/>
    </location>
</feature>
<evidence type="ECO:0000256" key="1">
    <source>
        <dbReference type="ARBA" id="ARBA00022679"/>
    </source>
</evidence>
<dbReference type="Proteomes" id="UP000037405">
    <property type="component" value="Unassembled WGS sequence"/>
</dbReference>
<dbReference type="PATRIC" id="fig|189381.12.peg.1179"/>
<dbReference type="Gene3D" id="3.40.50.150">
    <property type="entry name" value="Vaccinia Virus protein VP39"/>
    <property type="match status" value="1"/>
</dbReference>
<comment type="caution">
    <text evidence="3">The sequence shown here is derived from an EMBL/GenBank/DDBJ whole genome shotgun (WGS) entry which is preliminary data.</text>
</comment>
<evidence type="ECO:0000313" key="3">
    <source>
        <dbReference type="EMBL" id="KON91882.1"/>
    </source>
</evidence>
<reference evidence="4" key="1">
    <citation type="submission" date="2015-07" db="EMBL/GenBank/DDBJ databases">
        <title>Fjat-14235 jcm11544.</title>
        <authorList>
            <person name="Liu B."/>
            <person name="Wang J."/>
            <person name="Zhu Y."/>
            <person name="Liu G."/>
            <person name="Chen Q."/>
            <person name="Chen Z."/>
            <person name="Lan J."/>
            <person name="Che J."/>
            <person name="Ge C."/>
            <person name="Shi H."/>
            <person name="Pan Z."/>
            <person name="Liu X."/>
        </authorList>
    </citation>
    <scope>NUCLEOTIDE SEQUENCE [LARGE SCALE GENOMIC DNA]</scope>
    <source>
        <strain evidence="4">JCM 11544</strain>
    </source>
</reference>
<dbReference type="STRING" id="189381.GCA_900166615_03238"/>
<dbReference type="SUPFAM" id="SSF53335">
    <property type="entry name" value="S-adenosyl-L-methionine-dependent methyltransferases"/>
    <property type="match status" value="1"/>
</dbReference>
<protein>
    <submittedName>
        <fullName evidence="3">Methyltransferase</fullName>
    </submittedName>
</protein>
<dbReference type="PANTHER" id="PTHR43861">
    <property type="entry name" value="TRANS-ACONITATE 2-METHYLTRANSFERASE-RELATED"/>
    <property type="match status" value="1"/>
</dbReference>
<keyword evidence="3" id="KW-0489">Methyltransferase</keyword>
<dbReference type="GO" id="GO:0032259">
    <property type="term" value="P:methylation"/>
    <property type="evidence" value="ECO:0007669"/>
    <property type="project" value="UniProtKB-KW"/>
</dbReference>
<organism evidence="3 4">
    <name type="scientific">Rossellomorea marisflavi</name>
    <dbReference type="NCBI Taxonomy" id="189381"/>
    <lineage>
        <taxon>Bacteria</taxon>
        <taxon>Bacillati</taxon>
        <taxon>Bacillota</taxon>
        <taxon>Bacilli</taxon>
        <taxon>Bacillales</taxon>
        <taxon>Bacillaceae</taxon>
        <taxon>Rossellomorea</taxon>
    </lineage>
</organism>
<name>A0A0M0GQU8_9BACI</name>
<dbReference type="InterPro" id="IPR041698">
    <property type="entry name" value="Methyltransf_25"/>
</dbReference>
<dbReference type="AlphaFoldDB" id="A0A0M0GQU8"/>
<dbReference type="EMBL" id="LGUE01000001">
    <property type="protein sequence ID" value="KON91882.1"/>
    <property type="molecule type" value="Genomic_DNA"/>
</dbReference>